<sequence length="1084" mass="122766">MSSVSEPLVRGGSGRSAPKRHKSVRKNSRRLYSSYQDHQGSSDDEDKEDERVESDDPEEMFQNIQHQKEIIANIRTRPWPMRRKLKVLKQAREIVLKYEGRLTRTRGYQTAGADLLKKLSRLLYNIVVLFIPWEVRIKKIESHFGSGVASYFIFLRWLFGINIVLTIMTGAFIVLPELLAGAPFGTTRSKTIPKEHLASAQDLDTIWSLGGYLQYSVLFYGYYGSVRKIGSAGYRLPLAYFLVGMAVFAYSFIILLRKMAKNSRLSLASASDENFTFCWRVFCAWDYLIGNPEAAESKGAAIVNNIREAICEEQEKKKDTSLAVLISLRILANILVLLSLAGSIYIIYFVVDRSQKLEQEKPELTLWEKNEVSVVVSLITMIAPSAFELVAQLEMYHPRTSLRFQLARVLVLYLGNLYSLIIALLDKVNSMSSIPVTSSNWTDSSSFLATISQPEGMSTPVPRNISTLATVATVLDPADTTRGSIALALSNQTTVFEKNKQDQCWETYVGQEMLKLSIIDMIFTVASILLIDFIRGLVVRYLSDCCCWDLESKFPEYGEFKIAENVLHLIYNQGMIWMGAFFSPCLPAFNVLKLIGLMYLRSWAVLTCNVPHQQVFRASRYAALLCGLVLCPRDRRFTHVEYIDCSKIYDIISETVEKDFPLWFGKVMNYVTSPIVVLPALLLLFMLIYYLQSIARSLKFTNNQLRLQLQTERTEDKKKVFQMAAARLQGPEPTAEPSTEQQESDITSHEASIQTPSPRRNGSVTNFQSPVRRGNSIRTITQSASRSELNHGAAPGTSRSPSVSVLPKHRLEHSGHSGHSAASRSKSYHQVVYSPRYSDHLTSEPVYRKTIHTLHPVERIITAQSFGGRRGHTTRYVIVNEHEPRKHLLRSATRIPRHYLMEEPAEILELYPRNFKRYTSRALHHQPHLHREEEDEEEQGPSTRRRMPLGKTLRPKSLSDLHQPAHFYIGERAESQSSMAKGPYEAPEEGEGDWGEVQRKAPPQAKGRGTRPKVDTALTESDSASVASSSDQQNSSVDQYIQVIHNKERFVKADARHGKLAKKKSKTTFDPNVTEVNDLVCSNV</sequence>
<feature type="domain" description="TMC" evidence="8">
    <location>
        <begin position="504"/>
        <end position="619"/>
    </location>
</feature>
<dbReference type="PANTHER" id="PTHR23302">
    <property type="entry name" value="TRANSMEMBRANE CHANNEL-RELATED"/>
    <property type="match status" value="1"/>
</dbReference>
<feature type="transmembrane region" description="Helical" evidence="6">
    <location>
        <begin position="148"/>
        <end position="175"/>
    </location>
</feature>
<feature type="region of interest" description="Disordered" evidence="7">
    <location>
        <begin position="1"/>
        <end position="57"/>
    </location>
</feature>
<feature type="transmembrane region" description="Helical" evidence="6">
    <location>
        <begin position="330"/>
        <end position="351"/>
    </location>
</feature>
<feature type="compositionally biased region" description="Basic residues" evidence="7">
    <location>
        <begin position="17"/>
        <end position="29"/>
    </location>
</feature>
<name>A0A3B4B383_9GOBI</name>
<dbReference type="InterPro" id="IPR038900">
    <property type="entry name" value="TMC"/>
</dbReference>
<dbReference type="GO" id="GO:0008381">
    <property type="term" value="F:mechanosensitive monoatomic ion channel activity"/>
    <property type="evidence" value="ECO:0007669"/>
    <property type="project" value="TreeGrafter"/>
</dbReference>
<evidence type="ECO:0000313" key="9">
    <source>
        <dbReference type="Ensembl" id="ENSPMGP00000023888.1"/>
    </source>
</evidence>
<keyword evidence="5 6" id="KW-0472">Membrane</keyword>
<dbReference type="Proteomes" id="UP000261520">
    <property type="component" value="Unplaced"/>
</dbReference>
<evidence type="ECO:0000256" key="6">
    <source>
        <dbReference type="RuleBase" id="RU310713"/>
    </source>
</evidence>
<feature type="compositionally biased region" description="Low complexity" evidence="7">
    <location>
        <begin position="1021"/>
        <end position="1038"/>
    </location>
</feature>
<feature type="compositionally biased region" description="Polar residues" evidence="7">
    <location>
        <begin position="776"/>
        <end position="787"/>
    </location>
</feature>
<reference evidence="9" key="1">
    <citation type="submission" date="2025-08" db="UniProtKB">
        <authorList>
            <consortium name="Ensembl"/>
        </authorList>
    </citation>
    <scope>IDENTIFICATION</scope>
</reference>
<reference evidence="9" key="2">
    <citation type="submission" date="2025-09" db="UniProtKB">
        <authorList>
            <consortium name="Ensembl"/>
        </authorList>
    </citation>
    <scope>IDENTIFICATION</scope>
</reference>
<evidence type="ECO:0000256" key="5">
    <source>
        <dbReference type="ARBA" id="ARBA00023136"/>
    </source>
</evidence>
<feature type="transmembrane region" description="Helical" evidence="6">
    <location>
        <begin position="372"/>
        <end position="393"/>
    </location>
</feature>
<keyword evidence="3 6" id="KW-0812">Transmembrane</keyword>
<dbReference type="PANTHER" id="PTHR23302:SF35">
    <property type="entry name" value="TRANSMEMBRANE CHANNEL-LIKE PROTEIN 3"/>
    <property type="match status" value="1"/>
</dbReference>
<dbReference type="AlphaFoldDB" id="A0A3B4B383"/>
<evidence type="ECO:0000256" key="3">
    <source>
        <dbReference type="ARBA" id="ARBA00022692"/>
    </source>
</evidence>
<feature type="region of interest" description="Disordered" evidence="7">
    <location>
        <begin position="727"/>
        <end position="805"/>
    </location>
</feature>
<evidence type="ECO:0000256" key="2">
    <source>
        <dbReference type="ARBA" id="ARBA00006510"/>
    </source>
</evidence>
<feature type="compositionally biased region" description="Acidic residues" evidence="7">
    <location>
        <begin position="42"/>
        <end position="57"/>
    </location>
</feature>
<feature type="compositionally biased region" description="Polar residues" evidence="7">
    <location>
        <begin position="736"/>
        <end position="769"/>
    </location>
</feature>
<comment type="subcellular location">
    <subcellularLocation>
        <location evidence="1 6">Membrane</location>
        <topology evidence="1 6">Multi-pass membrane protein</topology>
    </subcellularLocation>
</comment>
<proteinExistence type="inferred from homology"/>
<dbReference type="InterPro" id="IPR012496">
    <property type="entry name" value="TMC_dom"/>
</dbReference>
<dbReference type="Ensembl" id="ENSPMGT00000025449.1">
    <property type="protein sequence ID" value="ENSPMGP00000023888.1"/>
    <property type="gene ID" value="ENSPMGG00000019324.1"/>
</dbReference>
<evidence type="ECO:0000256" key="4">
    <source>
        <dbReference type="ARBA" id="ARBA00022989"/>
    </source>
</evidence>
<dbReference type="GO" id="GO:0005886">
    <property type="term" value="C:plasma membrane"/>
    <property type="evidence" value="ECO:0007669"/>
    <property type="project" value="InterPro"/>
</dbReference>
<keyword evidence="4 6" id="KW-1133">Transmembrane helix</keyword>
<feature type="transmembrane region" description="Helical" evidence="6">
    <location>
        <begin position="238"/>
        <end position="256"/>
    </location>
</feature>
<evidence type="ECO:0000256" key="7">
    <source>
        <dbReference type="SAM" id="MobiDB-lite"/>
    </source>
</evidence>
<feature type="region of interest" description="Disordered" evidence="7">
    <location>
        <begin position="923"/>
        <end position="1038"/>
    </location>
</feature>
<evidence type="ECO:0000259" key="8">
    <source>
        <dbReference type="Pfam" id="PF07810"/>
    </source>
</evidence>
<feature type="transmembrane region" description="Helical" evidence="6">
    <location>
        <begin position="667"/>
        <end position="691"/>
    </location>
</feature>
<feature type="transmembrane region" description="Helical" evidence="6">
    <location>
        <begin position="516"/>
        <end position="534"/>
    </location>
</feature>
<feature type="transmembrane region" description="Helical" evidence="6">
    <location>
        <begin position="574"/>
        <end position="592"/>
    </location>
</feature>
<protein>
    <recommendedName>
        <fullName evidence="6">Transmembrane channel-like protein</fullName>
    </recommendedName>
</protein>
<evidence type="ECO:0000313" key="10">
    <source>
        <dbReference type="Proteomes" id="UP000261520"/>
    </source>
</evidence>
<feature type="transmembrane region" description="Helical" evidence="6">
    <location>
        <begin position="206"/>
        <end position="226"/>
    </location>
</feature>
<dbReference type="STRING" id="409849.ENSPMGP00000023888"/>
<organism evidence="9 10">
    <name type="scientific">Periophthalmus magnuspinnatus</name>
    <dbReference type="NCBI Taxonomy" id="409849"/>
    <lineage>
        <taxon>Eukaryota</taxon>
        <taxon>Metazoa</taxon>
        <taxon>Chordata</taxon>
        <taxon>Craniata</taxon>
        <taxon>Vertebrata</taxon>
        <taxon>Euteleostomi</taxon>
        <taxon>Actinopterygii</taxon>
        <taxon>Neopterygii</taxon>
        <taxon>Teleostei</taxon>
        <taxon>Neoteleostei</taxon>
        <taxon>Acanthomorphata</taxon>
        <taxon>Gobiaria</taxon>
        <taxon>Gobiiformes</taxon>
        <taxon>Gobioidei</taxon>
        <taxon>Gobiidae</taxon>
        <taxon>Oxudercinae</taxon>
        <taxon>Periophthalmus</taxon>
    </lineage>
</organism>
<keyword evidence="10" id="KW-1185">Reference proteome</keyword>
<accession>A0A3B4B383</accession>
<dbReference type="Pfam" id="PF07810">
    <property type="entry name" value="TMC"/>
    <property type="match status" value="1"/>
</dbReference>
<feature type="transmembrane region" description="Helical" evidence="6">
    <location>
        <begin position="405"/>
        <end position="425"/>
    </location>
</feature>
<comment type="similarity">
    <text evidence="2 6">Belongs to the TMC family.</text>
</comment>
<evidence type="ECO:0000256" key="1">
    <source>
        <dbReference type="ARBA" id="ARBA00004141"/>
    </source>
</evidence>
<feature type="compositionally biased region" description="Polar residues" evidence="7">
    <location>
        <begin position="30"/>
        <end position="39"/>
    </location>
</feature>